<keyword evidence="2" id="KW-0119">Carbohydrate metabolism</keyword>
<organism evidence="5 6">
    <name type="scientific">Coprobacter tertius</name>
    <dbReference type="NCBI Taxonomy" id="2944915"/>
    <lineage>
        <taxon>Bacteria</taxon>
        <taxon>Pseudomonadati</taxon>
        <taxon>Bacteroidota</taxon>
        <taxon>Bacteroidia</taxon>
        <taxon>Bacteroidales</taxon>
        <taxon>Barnesiellaceae</taxon>
        <taxon>Coprobacter</taxon>
    </lineage>
</organism>
<keyword evidence="5" id="KW-0378">Hydrolase</keyword>
<evidence type="ECO:0000313" key="6">
    <source>
        <dbReference type="Proteomes" id="UP001205603"/>
    </source>
</evidence>
<feature type="compositionally biased region" description="Low complexity" evidence="3">
    <location>
        <begin position="438"/>
        <end position="448"/>
    </location>
</feature>
<gene>
    <name evidence="5" type="ORF">NMU02_05395</name>
</gene>
<accession>A0ABT1MGM1</accession>
<dbReference type="InterPro" id="IPR052046">
    <property type="entry name" value="GH57_Enzymes"/>
</dbReference>
<dbReference type="Gene3D" id="3.20.110.20">
    <property type="match status" value="1"/>
</dbReference>
<feature type="compositionally biased region" description="Basic and acidic residues" evidence="3">
    <location>
        <begin position="449"/>
        <end position="463"/>
    </location>
</feature>
<dbReference type="GO" id="GO:0016787">
    <property type="term" value="F:hydrolase activity"/>
    <property type="evidence" value="ECO:0007669"/>
    <property type="project" value="UniProtKB-KW"/>
</dbReference>
<keyword evidence="6" id="KW-1185">Reference proteome</keyword>
<evidence type="ECO:0000256" key="2">
    <source>
        <dbReference type="ARBA" id="ARBA00023277"/>
    </source>
</evidence>
<dbReference type="CDD" id="cd10795">
    <property type="entry name" value="GH57N_MJA1_like"/>
    <property type="match status" value="1"/>
</dbReference>
<dbReference type="Pfam" id="PF03065">
    <property type="entry name" value="Glyco_hydro_57"/>
    <property type="match status" value="1"/>
</dbReference>
<protein>
    <submittedName>
        <fullName evidence="5">Glycoside hydrolase family 57 protein</fullName>
    </submittedName>
</protein>
<proteinExistence type="inferred from homology"/>
<dbReference type="SUPFAM" id="SSF88713">
    <property type="entry name" value="Glycoside hydrolase/deacetylase"/>
    <property type="match status" value="1"/>
</dbReference>
<name>A0ABT1MGM1_9BACT</name>
<dbReference type="Proteomes" id="UP001205603">
    <property type="component" value="Unassembled WGS sequence"/>
</dbReference>
<evidence type="ECO:0000256" key="1">
    <source>
        <dbReference type="ARBA" id="ARBA00006821"/>
    </source>
</evidence>
<evidence type="ECO:0000313" key="5">
    <source>
        <dbReference type="EMBL" id="MCP9611521.1"/>
    </source>
</evidence>
<evidence type="ECO:0000259" key="4">
    <source>
        <dbReference type="Pfam" id="PF03065"/>
    </source>
</evidence>
<dbReference type="PANTHER" id="PTHR36306">
    <property type="entry name" value="ALPHA-AMYLASE-RELATED-RELATED"/>
    <property type="match status" value="1"/>
</dbReference>
<feature type="region of interest" description="Disordered" evidence="3">
    <location>
        <begin position="438"/>
        <end position="472"/>
    </location>
</feature>
<comment type="similarity">
    <text evidence="1">Belongs to the glycosyl hydrolase 57 family.</text>
</comment>
<dbReference type="InterPro" id="IPR004300">
    <property type="entry name" value="Glyco_hydro_57_N"/>
</dbReference>
<dbReference type="PANTHER" id="PTHR36306:SF1">
    <property type="entry name" value="ALPHA-AMYLASE-RELATED"/>
    <property type="match status" value="1"/>
</dbReference>
<comment type="caution">
    <text evidence="5">The sequence shown here is derived from an EMBL/GenBank/DDBJ whole genome shotgun (WGS) entry which is preliminary data.</text>
</comment>
<reference evidence="5 6" key="1">
    <citation type="submission" date="2022-07" db="EMBL/GenBank/DDBJ databases">
        <title>Fecal culturing of patients with breast cancer.</title>
        <authorList>
            <person name="Teng N.M.Y."/>
            <person name="Kiu R."/>
            <person name="Evans R."/>
            <person name="Baker D.J."/>
            <person name="Zenner C."/>
            <person name="Robinson S.D."/>
            <person name="Hall L.J."/>
        </authorList>
    </citation>
    <scope>NUCLEOTIDE SEQUENCE [LARGE SCALE GENOMIC DNA]</scope>
    <source>
        <strain evidence="5 6">LH1063</strain>
    </source>
</reference>
<evidence type="ECO:0000256" key="3">
    <source>
        <dbReference type="SAM" id="MobiDB-lite"/>
    </source>
</evidence>
<dbReference type="EMBL" id="JANDHW010000004">
    <property type="protein sequence ID" value="MCP9611521.1"/>
    <property type="molecule type" value="Genomic_DNA"/>
</dbReference>
<dbReference type="RefSeq" id="WP_255026359.1">
    <property type="nucleotide sequence ID" value="NZ_JANDHW010000004.1"/>
</dbReference>
<feature type="domain" description="Glycoside hydrolase family 57 N-terminal" evidence="4">
    <location>
        <begin position="6"/>
        <end position="293"/>
    </location>
</feature>
<sequence length="472" mass="54671">MKTICFYFQIHQPFRLKRYRFFDIGNDHYYYDDFNNEEIMHRIAQRSYIPANYTLLEMIKNSNGKFKAAFSISGIALEQLEIYVPEFIDSMKELIKTGCVEMLSETYAHSLASLKDPEEFANQIKAHDDKIETLFGVRPKVFRNTELIYSDDIASMVSALGFKGCITEGAKHILGWKSPNYLYNSTVVPKLKLLLKNSKVSDDITFRFSNYDWSEYPLTADKFMRWIHDTPEEEQIINLFMNYETLGELQPRESGIFEFMRALPRFAEGMGITFSTPSEVISKLKPVGSLSMPYPISWADEERDTSAWLGNVLQNEAFEKLYSVAERVRLCDDRRLKQDWNYLQTSDHFYYMCTKHFSDGAVHSHYSPYETPYEAFTNYMNVLSDFIVRVEAQYPASIENEELNSLITTIRNQASEIELLQKELKSAKAEKKAAALAKKTAQAKIPTKPKTDNTDKKVQEKKTSSSSKKTKK</sequence>
<dbReference type="InterPro" id="IPR011330">
    <property type="entry name" value="Glyco_hydro/deAcase_b/a-brl"/>
</dbReference>